<dbReference type="SUPFAM" id="SSF51735">
    <property type="entry name" value="NAD(P)-binding Rossmann-fold domains"/>
    <property type="match status" value="1"/>
</dbReference>
<reference evidence="4" key="1">
    <citation type="submission" date="2023-06" db="EMBL/GenBank/DDBJ databases">
        <title>Genome-scale phylogeny and comparative genomics of the fungal order Sordariales.</title>
        <authorList>
            <consortium name="Lawrence Berkeley National Laboratory"/>
            <person name="Hensen N."/>
            <person name="Bonometti L."/>
            <person name="Westerberg I."/>
            <person name="Brannstrom I.O."/>
            <person name="Guillou S."/>
            <person name="Cros-Aarteil S."/>
            <person name="Calhoun S."/>
            <person name="Haridas S."/>
            <person name="Kuo A."/>
            <person name="Mondo S."/>
            <person name="Pangilinan J."/>
            <person name="Riley R."/>
            <person name="LaButti K."/>
            <person name="Andreopoulos B."/>
            <person name="Lipzen A."/>
            <person name="Chen C."/>
            <person name="Yanf M."/>
            <person name="Daum C."/>
            <person name="Ng V."/>
            <person name="Clum A."/>
            <person name="Steindorff A."/>
            <person name="Ohm R."/>
            <person name="Martin F."/>
            <person name="Silar P."/>
            <person name="Natvig D."/>
            <person name="Lalanne C."/>
            <person name="Gautier V."/>
            <person name="Ament-velasquez S.L."/>
            <person name="Kruys A."/>
            <person name="Hutchinson M.I."/>
            <person name="Powell A.J."/>
            <person name="Barry K."/>
            <person name="Miller A.N."/>
            <person name="Grigoriev I.V."/>
            <person name="Debuchy R."/>
            <person name="Gladieux P."/>
            <person name="Thoren M.H."/>
            <person name="Johannesson H."/>
        </authorList>
    </citation>
    <scope>NUCLEOTIDE SEQUENCE</scope>
    <source>
        <strain evidence="4">SMH3187-1</strain>
    </source>
</reference>
<dbReference type="EMBL" id="JAUKUD010000004">
    <property type="protein sequence ID" value="KAK0745740.1"/>
    <property type="molecule type" value="Genomic_DNA"/>
</dbReference>
<gene>
    <name evidence="4" type="ORF">B0T18DRAFT_410084</name>
</gene>
<evidence type="ECO:0000256" key="2">
    <source>
        <dbReference type="ARBA" id="ARBA00023445"/>
    </source>
</evidence>
<organism evidence="4 5">
    <name type="scientific">Schizothecium vesticola</name>
    <dbReference type="NCBI Taxonomy" id="314040"/>
    <lineage>
        <taxon>Eukaryota</taxon>
        <taxon>Fungi</taxon>
        <taxon>Dikarya</taxon>
        <taxon>Ascomycota</taxon>
        <taxon>Pezizomycotina</taxon>
        <taxon>Sordariomycetes</taxon>
        <taxon>Sordariomycetidae</taxon>
        <taxon>Sordariales</taxon>
        <taxon>Schizotheciaceae</taxon>
        <taxon>Schizothecium</taxon>
    </lineage>
</organism>
<dbReference type="PANTHER" id="PTHR10366">
    <property type="entry name" value="NAD DEPENDENT EPIMERASE/DEHYDRATASE"/>
    <property type="match status" value="1"/>
</dbReference>
<keyword evidence="5" id="KW-1185">Reference proteome</keyword>
<protein>
    <recommendedName>
        <fullName evidence="3">NAD-dependent epimerase/dehydratase domain-containing protein</fullName>
    </recommendedName>
</protein>
<comment type="caution">
    <text evidence="4">The sequence shown here is derived from an EMBL/GenBank/DDBJ whole genome shotgun (WGS) entry which is preliminary data.</text>
</comment>
<accession>A0AA40K4M2</accession>
<evidence type="ECO:0000256" key="1">
    <source>
        <dbReference type="ARBA" id="ARBA00023002"/>
    </source>
</evidence>
<dbReference type="Proteomes" id="UP001172155">
    <property type="component" value="Unassembled WGS sequence"/>
</dbReference>
<feature type="domain" description="NAD-dependent epimerase/dehydratase" evidence="3">
    <location>
        <begin position="10"/>
        <end position="269"/>
    </location>
</feature>
<comment type="similarity">
    <text evidence="2">Belongs to the NAD(P)-dependent epimerase/dehydratase family. Dihydroflavonol-4-reductase subfamily.</text>
</comment>
<sequence>MASPSEQTLLITGANSYVAAHIINVALKKGYHVRGTVRSESSTAGVRSKFPTYADQLSFGIVPDITKPELFEAAFSGTTKPITGVINVASPFVLKADDNRRDLLEPAVGGAVAILEATKRYGPNVRRVVNTSSFAAILDLGKGARPGYTYSEADWNPMTYDEAAVADGTTAYCASKGLAEKAMWEWLAEKKPNFSLVTINPPWVFGPHLGGIRDVKHLNESSHALFSIIGAKYVPPVDFAGFADVRVVAEAHVAAFEKEEVAGQRFLVGSHFDYQTVVDEVRKGIPELADKLPEGTPGKVPETYGLDGSKAEKALGVKYISLGQSMVDSYRQFLEADRSLASAA</sequence>
<evidence type="ECO:0000259" key="3">
    <source>
        <dbReference type="Pfam" id="PF01370"/>
    </source>
</evidence>
<dbReference type="GO" id="GO:0016616">
    <property type="term" value="F:oxidoreductase activity, acting on the CH-OH group of donors, NAD or NADP as acceptor"/>
    <property type="evidence" value="ECO:0007669"/>
    <property type="project" value="TreeGrafter"/>
</dbReference>
<dbReference type="InterPro" id="IPR001509">
    <property type="entry name" value="Epimerase_deHydtase"/>
</dbReference>
<dbReference type="PANTHER" id="PTHR10366:SF564">
    <property type="entry name" value="STEROL-4-ALPHA-CARBOXYLATE 3-DEHYDROGENASE, DECARBOXYLATING"/>
    <property type="match status" value="1"/>
</dbReference>
<dbReference type="InterPro" id="IPR036291">
    <property type="entry name" value="NAD(P)-bd_dom_sf"/>
</dbReference>
<dbReference type="InterPro" id="IPR050425">
    <property type="entry name" value="NAD(P)_dehydrat-like"/>
</dbReference>
<name>A0AA40K4M2_9PEZI</name>
<dbReference type="AlphaFoldDB" id="A0AA40K4M2"/>
<dbReference type="Gene3D" id="3.40.50.720">
    <property type="entry name" value="NAD(P)-binding Rossmann-like Domain"/>
    <property type="match status" value="1"/>
</dbReference>
<keyword evidence="1" id="KW-0560">Oxidoreductase</keyword>
<dbReference type="CDD" id="cd05227">
    <property type="entry name" value="AR_SDR_e"/>
    <property type="match status" value="1"/>
</dbReference>
<evidence type="ECO:0000313" key="4">
    <source>
        <dbReference type="EMBL" id="KAK0745740.1"/>
    </source>
</evidence>
<proteinExistence type="inferred from homology"/>
<dbReference type="Pfam" id="PF01370">
    <property type="entry name" value="Epimerase"/>
    <property type="match status" value="1"/>
</dbReference>
<evidence type="ECO:0000313" key="5">
    <source>
        <dbReference type="Proteomes" id="UP001172155"/>
    </source>
</evidence>